<dbReference type="AlphaFoldDB" id="G5A3A7"/>
<feature type="compositionally biased region" description="Basic and acidic residues" evidence="1">
    <location>
        <begin position="201"/>
        <end position="210"/>
    </location>
</feature>
<protein>
    <submittedName>
        <fullName evidence="2">Uncharacterized protein</fullName>
    </submittedName>
</protein>
<organism evidence="2 3">
    <name type="scientific">Phytophthora sojae (strain P6497)</name>
    <name type="common">Soybean stem and root rot agent</name>
    <name type="synonym">Phytophthora megasperma f. sp. glycines</name>
    <dbReference type="NCBI Taxonomy" id="1094619"/>
    <lineage>
        <taxon>Eukaryota</taxon>
        <taxon>Sar</taxon>
        <taxon>Stramenopiles</taxon>
        <taxon>Oomycota</taxon>
        <taxon>Peronosporomycetes</taxon>
        <taxon>Peronosporales</taxon>
        <taxon>Peronosporaceae</taxon>
        <taxon>Phytophthora</taxon>
    </lineage>
</organism>
<feature type="region of interest" description="Disordered" evidence="1">
    <location>
        <begin position="136"/>
        <end position="254"/>
    </location>
</feature>
<name>G5A3A7_PHYSP</name>
<dbReference type="KEGG" id="psoj:PHYSODRAFT_523321"/>
<accession>G5A3A7</accession>
<evidence type="ECO:0000313" key="3">
    <source>
        <dbReference type="Proteomes" id="UP000002640"/>
    </source>
</evidence>
<proteinExistence type="predicted"/>
<dbReference type="RefSeq" id="XP_009535008.1">
    <property type="nucleotide sequence ID" value="XM_009536713.1"/>
</dbReference>
<feature type="compositionally biased region" description="Basic and acidic residues" evidence="1">
    <location>
        <begin position="136"/>
        <end position="149"/>
    </location>
</feature>
<sequence>MLDVTSVGSDLTPAQLEETLSDLAFFLDTFGSTRAVRAKLRAQESDIKRLDRKVLLPRDKNLHQSEEEEKEEEREEREEQQREGQAQEGVDETMVDVDFFLRTFGSTRAVREKLEAQSQRIVGLQHTAKWLQERWKPTEESCDDSRDVEYLGTGPASKADITESGISQDEDEDVDGTDNGDGSEHEEPGDDGDVVMTSRGRNAEDKKAEGADVEPTEMQRKVMAPREDECGASSASSVADESDSTPHSGCRSVKSAFSVEFPTV</sequence>
<keyword evidence="3" id="KW-1185">Reference proteome</keyword>
<feature type="compositionally biased region" description="Acidic residues" evidence="1">
    <location>
        <begin position="168"/>
        <end position="178"/>
    </location>
</feature>
<feature type="compositionally biased region" description="Basic and acidic residues" evidence="1">
    <location>
        <begin position="217"/>
        <end position="229"/>
    </location>
</feature>
<feature type="compositionally biased region" description="Acidic residues" evidence="1">
    <location>
        <begin position="66"/>
        <end position="76"/>
    </location>
</feature>
<dbReference type="InParanoid" id="G5A3A7"/>
<dbReference type="EMBL" id="JH159159">
    <property type="protein sequence ID" value="EGZ10147.1"/>
    <property type="molecule type" value="Genomic_DNA"/>
</dbReference>
<gene>
    <name evidence="2" type="ORF">PHYSODRAFT_523321</name>
</gene>
<feature type="region of interest" description="Disordered" evidence="1">
    <location>
        <begin position="58"/>
        <end position="91"/>
    </location>
</feature>
<evidence type="ECO:0000256" key="1">
    <source>
        <dbReference type="SAM" id="MobiDB-lite"/>
    </source>
</evidence>
<reference evidence="2 3" key="1">
    <citation type="journal article" date="2006" name="Science">
        <title>Phytophthora genome sequences uncover evolutionary origins and mechanisms of pathogenesis.</title>
        <authorList>
            <person name="Tyler B.M."/>
            <person name="Tripathy S."/>
            <person name="Zhang X."/>
            <person name="Dehal P."/>
            <person name="Jiang R.H."/>
            <person name="Aerts A."/>
            <person name="Arredondo F.D."/>
            <person name="Baxter L."/>
            <person name="Bensasson D."/>
            <person name="Beynon J.L."/>
            <person name="Chapman J."/>
            <person name="Damasceno C.M."/>
            <person name="Dorrance A.E."/>
            <person name="Dou D."/>
            <person name="Dickerman A.W."/>
            <person name="Dubchak I.L."/>
            <person name="Garbelotto M."/>
            <person name="Gijzen M."/>
            <person name="Gordon S.G."/>
            <person name="Govers F."/>
            <person name="Grunwald N.J."/>
            <person name="Huang W."/>
            <person name="Ivors K.L."/>
            <person name="Jones R.W."/>
            <person name="Kamoun S."/>
            <person name="Krampis K."/>
            <person name="Lamour K.H."/>
            <person name="Lee M.K."/>
            <person name="McDonald W.H."/>
            <person name="Medina M."/>
            <person name="Meijer H.J."/>
            <person name="Nordberg E.K."/>
            <person name="Maclean D.J."/>
            <person name="Ospina-Giraldo M.D."/>
            <person name="Morris P.F."/>
            <person name="Phuntumart V."/>
            <person name="Putnam N.H."/>
            <person name="Rash S."/>
            <person name="Rose J.K."/>
            <person name="Sakihama Y."/>
            <person name="Salamov A.A."/>
            <person name="Savidor A."/>
            <person name="Scheuring C.F."/>
            <person name="Smith B.M."/>
            <person name="Sobral B.W."/>
            <person name="Terry A."/>
            <person name="Torto-Alalibo T.A."/>
            <person name="Win J."/>
            <person name="Xu Z."/>
            <person name="Zhang H."/>
            <person name="Grigoriev I.V."/>
            <person name="Rokhsar D.S."/>
            <person name="Boore J.L."/>
        </authorList>
    </citation>
    <scope>NUCLEOTIDE SEQUENCE [LARGE SCALE GENOMIC DNA]</scope>
    <source>
        <strain evidence="2 3">P6497</strain>
    </source>
</reference>
<dbReference type="Proteomes" id="UP000002640">
    <property type="component" value="Unassembled WGS sequence"/>
</dbReference>
<evidence type="ECO:0000313" key="2">
    <source>
        <dbReference type="EMBL" id="EGZ10147.1"/>
    </source>
</evidence>
<dbReference type="GeneID" id="20660639"/>